<organism evidence="1 2">
    <name type="scientific">Schizophyllum amplum</name>
    <dbReference type="NCBI Taxonomy" id="97359"/>
    <lineage>
        <taxon>Eukaryota</taxon>
        <taxon>Fungi</taxon>
        <taxon>Dikarya</taxon>
        <taxon>Basidiomycota</taxon>
        <taxon>Agaricomycotina</taxon>
        <taxon>Agaricomycetes</taxon>
        <taxon>Agaricomycetidae</taxon>
        <taxon>Agaricales</taxon>
        <taxon>Schizophyllaceae</taxon>
        <taxon>Schizophyllum</taxon>
    </lineage>
</organism>
<dbReference type="Proteomes" id="UP000320762">
    <property type="component" value="Unassembled WGS sequence"/>
</dbReference>
<sequence>MLRLPCAYSTVLAVPHAHLQHLATRRFGVLLDLQLMIPFVNATPCSFRSSTSQCARCLKTAASAYSRFIREFYARRGRRPQETTSRARRHQENDKYDFSRNRMRCRYACFSVWRGVVSRVMF</sequence>
<accession>A0A550CQZ2</accession>
<gene>
    <name evidence="1" type="ORF">BD626DRAFT_170952</name>
</gene>
<dbReference type="AlphaFoldDB" id="A0A550CQZ2"/>
<evidence type="ECO:0000313" key="1">
    <source>
        <dbReference type="EMBL" id="TRM67220.1"/>
    </source>
</evidence>
<protein>
    <submittedName>
        <fullName evidence="1">Uncharacterized protein</fullName>
    </submittedName>
</protein>
<comment type="caution">
    <text evidence="1">The sequence shown here is derived from an EMBL/GenBank/DDBJ whole genome shotgun (WGS) entry which is preliminary data.</text>
</comment>
<proteinExistence type="predicted"/>
<reference evidence="1 2" key="1">
    <citation type="journal article" date="2019" name="New Phytol.">
        <title>Comparative genomics reveals unique wood-decay strategies and fruiting body development in the Schizophyllaceae.</title>
        <authorList>
            <person name="Almasi E."/>
            <person name="Sahu N."/>
            <person name="Krizsan K."/>
            <person name="Balint B."/>
            <person name="Kovacs G.M."/>
            <person name="Kiss B."/>
            <person name="Cseklye J."/>
            <person name="Drula E."/>
            <person name="Henrissat B."/>
            <person name="Nagy I."/>
            <person name="Chovatia M."/>
            <person name="Adam C."/>
            <person name="LaButti K."/>
            <person name="Lipzen A."/>
            <person name="Riley R."/>
            <person name="Grigoriev I.V."/>
            <person name="Nagy L.G."/>
        </authorList>
    </citation>
    <scope>NUCLEOTIDE SEQUENCE [LARGE SCALE GENOMIC DNA]</scope>
    <source>
        <strain evidence="1 2">NL-1724</strain>
    </source>
</reference>
<name>A0A550CQZ2_9AGAR</name>
<evidence type="ECO:0000313" key="2">
    <source>
        <dbReference type="Proteomes" id="UP000320762"/>
    </source>
</evidence>
<dbReference type="EMBL" id="VDMD01000003">
    <property type="protein sequence ID" value="TRM67220.1"/>
    <property type="molecule type" value="Genomic_DNA"/>
</dbReference>
<keyword evidence="2" id="KW-1185">Reference proteome</keyword>